<keyword evidence="9" id="KW-0472">Membrane</keyword>
<evidence type="ECO:0000256" key="2">
    <source>
        <dbReference type="ARBA" id="ARBA00022448"/>
    </source>
</evidence>
<keyword evidence="6" id="KW-0630">Potassium</keyword>
<dbReference type="Proteomes" id="UP001474421">
    <property type="component" value="Unassembled WGS sequence"/>
</dbReference>
<evidence type="ECO:0000256" key="10">
    <source>
        <dbReference type="ARBA" id="ARBA00023303"/>
    </source>
</evidence>
<dbReference type="PANTHER" id="PTHR10027">
    <property type="entry name" value="CALCIUM-ACTIVATED POTASSIUM CHANNEL ALPHA CHAIN"/>
    <property type="match status" value="1"/>
</dbReference>
<feature type="domain" description="RCK N-terminal" evidence="11">
    <location>
        <begin position="1"/>
        <end position="53"/>
    </location>
</feature>
<evidence type="ECO:0000256" key="5">
    <source>
        <dbReference type="ARBA" id="ARBA00022826"/>
    </source>
</evidence>
<dbReference type="EMBL" id="JAOTOJ010000010">
    <property type="protein sequence ID" value="KAK9395139.1"/>
    <property type="molecule type" value="Genomic_DNA"/>
</dbReference>
<evidence type="ECO:0000256" key="9">
    <source>
        <dbReference type="ARBA" id="ARBA00023136"/>
    </source>
</evidence>
<evidence type="ECO:0000256" key="3">
    <source>
        <dbReference type="ARBA" id="ARBA00022538"/>
    </source>
</evidence>
<keyword evidence="8" id="KW-0406">Ion transport</keyword>
<proteinExistence type="predicted"/>
<dbReference type="GO" id="GO:0005267">
    <property type="term" value="F:potassium channel activity"/>
    <property type="evidence" value="ECO:0007669"/>
    <property type="project" value="UniProtKB-KW"/>
</dbReference>
<keyword evidence="5" id="KW-0631">Potassium channel</keyword>
<evidence type="ECO:0000256" key="4">
    <source>
        <dbReference type="ARBA" id="ARBA00022692"/>
    </source>
</evidence>
<organism evidence="12 13">
    <name type="scientific">Crotalus adamanteus</name>
    <name type="common">Eastern diamondback rattlesnake</name>
    <dbReference type="NCBI Taxonomy" id="8729"/>
    <lineage>
        <taxon>Eukaryota</taxon>
        <taxon>Metazoa</taxon>
        <taxon>Chordata</taxon>
        <taxon>Craniata</taxon>
        <taxon>Vertebrata</taxon>
        <taxon>Euteleostomi</taxon>
        <taxon>Lepidosauria</taxon>
        <taxon>Squamata</taxon>
        <taxon>Bifurcata</taxon>
        <taxon>Unidentata</taxon>
        <taxon>Episquamata</taxon>
        <taxon>Toxicofera</taxon>
        <taxon>Serpentes</taxon>
        <taxon>Colubroidea</taxon>
        <taxon>Viperidae</taxon>
        <taxon>Crotalinae</taxon>
        <taxon>Crotalus</taxon>
    </lineage>
</organism>
<name>A0AAW1AZS1_CROAD</name>
<keyword evidence="10 12" id="KW-0407">Ion channel</keyword>
<keyword evidence="13" id="KW-1185">Reference proteome</keyword>
<evidence type="ECO:0000313" key="13">
    <source>
        <dbReference type="Proteomes" id="UP001474421"/>
    </source>
</evidence>
<dbReference type="Pfam" id="PF22614">
    <property type="entry name" value="Slo-like_RCK"/>
    <property type="match status" value="1"/>
</dbReference>
<evidence type="ECO:0000313" key="12">
    <source>
        <dbReference type="EMBL" id="KAK9395139.1"/>
    </source>
</evidence>
<dbReference type="GO" id="GO:0016020">
    <property type="term" value="C:membrane"/>
    <property type="evidence" value="ECO:0007669"/>
    <property type="project" value="UniProtKB-SubCell"/>
</dbReference>
<dbReference type="Gene3D" id="3.40.50.720">
    <property type="entry name" value="NAD(P)-binding Rossmann-like Domain"/>
    <property type="match status" value="1"/>
</dbReference>
<dbReference type="InterPro" id="IPR047871">
    <property type="entry name" value="K_chnl_Slo-like"/>
</dbReference>
<comment type="caution">
    <text evidence="12">The sequence shown here is derived from an EMBL/GenBank/DDBJ whole genome shotgun (WGS) entry which is preliminary data.</text>
</comment>
<gene>
    <name evidence="12" type="ORF">NXF25_014485</name>
</gene>
<dbReference type="InterPro" id="IPR003148">
    <property type="entry name" value="RCK_N"/>
</dbReference>
<dbReference type="PANTHER" id="PTHR10027:SF23">
    <property type="entry name" value="POTASSIUM CHANNEL SUBFAMILY U MEMBER 1"/>
    <property type="match status" value="1"/>
</dbReference>
<accession>A0AAW1AZS1</accession>
<evidence type="ECO:0000256" key="7">
    <source>
        <dbReference type="ARBA" id="ARBA00022989"/>
    </source>
</evidence>
<keyword evidence="3" id="KW-0633">Potassium transport</keyword>
<keyword evidence="4" id="KW-0812">Transmembrane</keyword>
<reference evidence="12 13" key="1">
    <citation type="journal article" date="2024" name="Proc. Natl. Acad. Sci. U.S.A.">
        <title>The genetic regulatory architecture and epigenomic basis for age-related changes in rattlesnake venom.</title>
        <authorList>
            <person name="Hogan M.P."/>
            <person name="Holding M.L."/>
            <person name="Nystrom G.S."/>
            <person name="Colston T.J."/>
            <person name="Bartlett D.A."/>
            <person name="Mason A.J."/>
            <person name="Ellsworth S.A."/>
            <person name="Rautsaw R.M."/>
            <person name="Lawrence K.C."/>
            <person name="Strickland J.L."/>
            <person name="He B."/>
            <person name="Fraser P."/>
            <person name="Margres M.J."/>
            <person name="Gilbert D.M."/>
            <person name="Gibbs H.L."/>
            <person name="Parkinson C.L."/>
            <person name="Rokyta D.R."/>
        </authorList>
    </citation>
    <scope>NUCLEOTIDE SEQUENCE [LARGE SCALE GENOMIC DNA]</scope>
    <source>
        <strain evidence="12">DRR0105</strain>
    </source>
</reference>
<protein>
    <submittedName>
        <fullName evidence="12">Potassium channel subfamily U member 1</fullName>
    </submittedName>
</protein>
<evidence type="ECO:0000256" key="1">
    <source>
        <dbReference type="ARBA" id="ARBA00004141"/>
    </source>
</evidence>
<comment type="subcellular location">
    <subcellularLocation>
        <location evidence="1">Membrane</location>
        <topology evidence="1">Multi-pass membrane protein</topology>
    </subcellularLocation>
</comment>
<evidence type="ECO:0000256" key="8">
    <source>
        <dbReference type="ARBA" id="ARBA00023065"/>
    </source>
</evidence>
<evidence type="ECO:0000259" key="11">
    <source>
        <dbReference type="Pfam" id="PF22614"/>
    </source>
</evidence>
<evidence type="ECO:0000256" key="6">
    <source>
        <dbReference type="ARBA" id="ARBA00022958"/>
    </source>
</evidence>
<sequence>MNSKDLLRVNMGNAEACLILADICSTDPYTEDISNIMRVLSIKNHFPNTRVIIQIIQSSNKVHDAEWFRNPI</sequence>
<dbReference type="AlphaFoldDB" id="A0AAW1AZS1"/>
<keyword evidence="7" id="KW-1133">Transmembrane helix</keyword>
<keyword evidence="2" id="KW-0813">Transport</keyword>